<dbReference type="AlphaFoldDB" id="A0A1V9Y1M0"/>
<dbReference type="GO" id="GO:0016020">
    <property type="term" value="C:membrane"/>
    <property type="evidence" value="ECO:0007669"/>
    <property type="project" value="InterPro"/>
</dbReference>
<evidence type="ECO:0000256" key="8">
    <source>
        <dbReference type="RuleBase" id="RU361193"/>
    </source>
</evidence>
<sequence>MGQIREYVGVAGGVSCPVSVTVRQTDVCVSPHFLALAVDAVLTGSLRAVGVIASQGQAKDADPGSRKTVDVDASSFPCLLLPSTMPTRFRRTGRLLVSHETLMSVFKRDHALKVKEEDGRFDLSSGPHQERVRATFTHGYDSYMRHAFPLDELRPLSCDGFNTWGSNSLTLIDALDTLVVMGNYSEFRRVAKLVLENTNFDKDLNVSVFETNIRVVGGLISAHLLSKKAGLDLEPGWPCEGPFLRMAVDVAKRLLPAFNTSTGMPYGTVNLRRGVPQGETTVTCTAGVGTFIVEFSSLSRLTGDPRYEQVAVRALRALWATRSKVDLVGNHLDVETGKWTATDASIGAGVDSYFEYLAKGAFILREPWLREQLEVYRAAINKYMRRNDWFLSVRMQTGEATMPYYQSLESFWPGTLSLLGYIEDARRSLYNYHQVWKQLGFIPEFYDISRTQPQDKRESYPLRPEFIESVMYLYQATKDPHFLQIGVDVLTSIEYSARTECGYATVKNVGTHLLENRMESFFLAETTKYLYLLFDVDNFVHNPFATYDAHNVTTRDGRTRECILDAGGYIFNTEAHLVDVALLDCCRPEYLAFDIQALSVKNLETPEYHRDGTQRADFISEKRQRILDTFTEISESRNDSTVDELALECPEMPASVGASRGGGENIAPGSATSPAEDRALYKDEPDDFDWFSCAALPTISQFALRGHIVDSVD</sequence>
<keyword evidence="11" id="KW-1185">Reference proteome</keyword>
<feature type="active site" evidence="6">
    <location>
        <position position="465"/>
    </location>
</feature>
<dbReference type="PANTHER" id="PTHR45679:SF6">
    <property type="entry name" value="ER DEGRADATION-ENHANCING ALPHA-MANNOSIDASE-LIKE PROTEIN 2"/>
    <property type="match status" value="1"/>
</dbReference>
<name>A0A1V9Y1M0_9ACAR</name>
<dbReference type="InParanoid" id="A0A1V9Y1M0"/>
<dbReference type="EC" id="3.2.1.-" evidence="8"/>
<evidence type="ECO:0000256" key="2">
    <source>
        <dbReference type="ARBA" id="ARBA00007658"/>
    </source>
</evidence>
<dbReference type="GO" id="GO:0044322">
    <property type="term" value="C:endoplasmic reticulum quality control compartment"/>
    <property type="evidence" value="ECO:0007669"/>
    <property type="project" value="GOC"/>
</dbReference>
<comment type="caution">
    <text evidence="10">The sequence shown here is derived from an EMBL/GenBank/DDBJ whole genome shotgun (WGS) entry which is preliminary data.</text>
</comment>
<keyword evidence="7" id="KW-0106">Calcium</keyword>
<evidence type="ECO:0000256" key="3">
    <source>
        <dbReference type="ARBA" id="ARBA00022824"/>
    </source>
</evidence>
<gene>
    <name evidence="10" type="ORF">BIW11_02534</name>
</gene>
<dbReference type="InterPro" id="IPR001382">
    <property type="entry name" value="Glyco_hydro_47"/>
</dbReference>
<accession>A0A1V9Y1M0</accession>
<evidence type="ECO:0000256" key="5">
    <source>
        <dbReference type="ARBA" id="ARBA00054385"/>
    </source>
</evidence>
<dbReference type="Proteomes" id="UP000192247">
    <property type="component" value="Unassembled WGS sequence"/>
</dbReference>
<dbReference type="STRING" id="418985.A0A1V9Y1M0"/>
<dbReference type="Pfam" id="PF01532">
    <property type="entry name" value="Glyco_hydro_47"/>
    <property type="match status" value="1"/>
</dbReference>
<feature type="region of interest" description="Disordered" evidence="9">
    <location>
        <begin position="656"/>
        <end position="675"/>
    </location>
</feature>
<proteinExistence type="inferred from homology"/>
<dbReference type="PANTHER" id="PTHR45679">
    <property type="entry name" value="ER DEGRADATION-ENHANCING ALPHA-MANNOSIDASE-LIKE PROTEIN 2"/>
    <property type="match status" value="1"/>
</dbReference>
<feature type="active site" description="Proton donor" evidence="6">
    <location>
        <position position="210"/>
    </location>
</feature>
<comment type="function">
    <text evidence="5">Involved in the endoplasmic reticulum-associated degradation (ERAD) pathway that targets misfolded glycoproteins for degradation in an N-glycan-dependent manner. May initiate ERAD by promoting the first mannose trimming step of ERAD substrates, from Man9GlcNAc2 to Man8GlcNAc2. Seems to recognize and bind to exposed hydrophobic regions in target proteins.</text>
</comment>
<feature type="active site" description="Proton donor" evidence="6">
    <location>
        <position position="444"/>
    </location>
</feature>
<dbReference type="InterPro" id="IPR044674">
    <property type="entry name" value="EDEM1/2/3"/>
</dbReference>
<feature type="binding site" evidence="7">
    <location>
        <position position="573"/>
    </location>
    <ligand>
        <name>Ca(2+)</name>
        <dbReference type="ChEBI" id="CHEBI:29108"/>
    </ligand>
</feature>
<comment type="cofactor">
    <cofactor evidence="7">
        <name>Ca(2+)</name>
        <dbReference type="ChEBI" id="CHEBI:29108"/>
    </cofactor>
</comment>
<evidence type="ECO:0000256" key="6">
    <source>
        <dbReference type="PIRSR" id="PIRSR601382-1"/>
    </source>
</evidence>
<dbReference type="GO" id="GO:1904154">
    <property type="term" value="P:positive regulation of retrograde protein transport, ER to cytosol"/>
    <property type="evidence" value="ECO:0007669"/>
    <property type="project" value="UniProtKB-ARBA"/>
</dbReference>
<keyword evidence="8" id="KW-0326">Glycosidase</keyword>
<evidence type="ECO:0000313" key="11">
    <source>
        <dbReference type="Proteomes" id="UP000192247"/>
    </source>
</evidence>
<keyword evidence="4" id="KW-0325">Glycoprotein</keyword>
<reference evidence="10 11" key="1">
    <citation type="journal article" date="2017" name="Gigascience">
        <title>Draft genome of the honey bee ectoparasitic mite, Tropilaelaps mercedesae, is shaped by the parasitic life history.</title>
        <authorList>
            <person name="Dong X."/>
            <person name="Armstrong S.D."/>
            <person name="Xia D."/>
            <person name="Makepeace B.L."/>
            <person name="Darby A.C."/>
            <person name="Kadowaki T."/>
        </authorList>
    </citation>
    <scope>NUCLEOTIDE SEQUENCE [LARGE SCALE GENOMIC DNA]</scope>
    <source>
        <strain evidence="10">Wuxi-XJTLU</strain>
    </source>
</reference>
<protein>
    <recommendedName>
        <fullName evidence="8">alpha-1,2-Mannosidase</fullName>
        <ecNumber evidence="8">3.2.1.-</ecNumber>
    </recommendedName>
</protein>
<dbReference type="Gene3D" id="1.50.10.10">
    <property type="match status" value="1"/>
</dbReference>
<organism evidence="10 11">
    <name type="scientific">Tropilaelaps mercedesae</name>
    <dbReference type="NCBI Taxonomy" id="418985"/>
    <lineage>
        <taxon>Eukaryota</taxon>
        <taxon>Metazoa</taxon>
        <taxon>Ecdysozoa</taxon>
        <taxon>Arthropoda</taxon>
        <taxon>Chelicerata</taxon>
        <taxon>Arachnida</taxon>
        <taxon>Acari</taxon>
        <taxon>Parasitiformes</taxon>
        <taxon>Mesostigmata</taxon>
        <taxon>Gamasina</taxon>
        <taxon>Dermanyssoidea</taxon>
        <taxon>Laelapidae</taxon>
        <taxon>Tropilaelaps</taxon>
    </lineage>
</organism>
<evidence type="ECO:0000256" key="7">
    <source>
        <dbReference type="PIRSR" id="PIRSR601382-2"/>
    </source>
</evidence>
<dbReference type="GO" id="GO:1904380">
    <property type="term" value="P:endoplasmic reticulum mannose trimming"/>
    <property type="evidence" value="ECO:0007669"/>
    <property type="project" value="InterPro"/>
</dbReference>
<dbReference type="EMBL" id="MNPL01000911">
    <property type="protein sequence ID" value="OQR79601.1"/>
    <property type="molecule type" value="Genomic_DNA"/>
</dbReference>
<evidence type="ECO:0000256" key="1">
    <source>
        <dbReference type="ARBA" id="ARBA00004240"/>
    </source>
</evidence>
<dbReference type="InterPro" id="IPR012341">
    <property type="entry name" value="6hp_glycosidase-like_sf"/>
</dbReference>
<evidence type="ECO:0000313" key="10">
    <source>
        <dbReference type="EMBL" id="OQR79601.1"/>
    </source>
</evidence>
<dbReference type="GO" id="GO:0004571">
    <property type="term" value="F:mannosyl-oligosaccharide 1,2-alpha-mannosidase activity"/>
    <property type="evidence" value="ECO:0007669"/>
    <property type="project" value="InterPro"/>
</dbReference>
<comment type="similarity">
    <text evidence="2 8">Belongs to the glycosyl hydrolase 47 family.</text>
</comment>
<dbReference type="OrthoDB" id="8118055at2759"/>
<dbReference type="PRINTS" id="PR00747">
    <property type="entry name" value="GLYHDRLASE47"/>
</dbReference>
<dbReference type="GO" id="GO:0005975">
    <property type="term" value="P:carbohydrate metabolic process"/>
    <property type="evidence" value="ECO:0007669"/>
    <property type="project" value="InterPro"/>
</dbReference>
<dbReference type="SUPFAM" id="SSF48225">
    <property type="entry name" value="Seven-hairpin glycosidases"/>
    <property type="match status" value="1"/>
</dbReference>
<evidence type="ECO:0000256" key="9">
    <source>
        <dbReference type="SAM" id="MobiDB-lite"/>
    </source>
</evidence>
<dbReference type="GO" id="GO:0005509">
    <property type="term" value="F:calcium ion binding"/>
    <property type="evidence" value="ECO:0007669"/>
    <property type="project" value="InterPro"/>
</dbReference>
<dbReference type="FunFam" id="1.50.10.10:FF:000015">
    <property type="entry name" value="alpha-1,2-Mannosidase"/>
    <property type="match status" value="1"/>
</dbReference>
<feature type="active site" evidence="6">
    <location>
        <position position="351"/>
    </location>
</feature>
<keyword evidence="3" id="KW-0256">Endoplasmic reticulum</keyword>
<keyword evidence="7" id="KW-0479">Metal-binding</keyword>
<evidence type="ECO:0000256" key="4">
    <source>
        <dbReference type="ARBA" id="ARBA00023180"/>
    </source>
</evidence>
<keyword evidence="8" id="KW-0378">Hydrolase</keyword>
<dbReference type="InterPro" id="IPR036026">
    <property type="entry name" value="Seven-hairpin_glycosidases"/>
</dbReference>
<comment type="subcellular location">
    <subcellularLocation>
        <location evidence="1">Endoplasmic reticulum</location>
    </subcellularLocation>
</comment>